<dbReference type="EMBL" id="AP022596">
    <property type="protein sequence ID" value="BBY66466.1"/>
    <property type="molecule type" value="Genomic_DNA"/>
</dbReference>
<name>A0A7I7TE97_9MYCO</name>
<dbReference type="CDD" id="cd05233">
    <property type="entry name" value="SDR_c"/>
    <property type="match status" value="1"/>
</dbReference>
<reference evidence="3 4" key="1">
    <citation type="journal article" date="2019" name="Emerg. Microbes Infect.">
        <title>Comprehensive subspecies identification of 175 nontuberculous mycobacteria species based on 7547 genomic profiles.</title>
        <authorList>
            <person name="Matsumoto Y."/>
            <person name="Kinjo T."/>
            <person name="Motooka D."/>
            <person name="Nabeya D."/>
            <person name="Jung N."/>
            <person name="Uechi K."/>
            <person name="Horii T."/>
            <person name="Iida T."/>
            <person name="Fujita J."/>
            <person name="Nakamura S."/>
        </authorList>
    </citation>
    <scope>NUCLEOTIDE SEQUENCE [LARGE SCALE GENOMIC DNA]</scope>
    <source>
        <strain evidence="3 4">JCM 30396</strain>
    </source>
</reference>
<dbReference type="InterPro" id="IPR002347">
    <property type="entry name" value="SDR_fam"/>
</dbReference>
<comment type="similarity">
    <text evidence="1">Belongs to the short-chain dehydrogenases/reductases (SDR) family.</text>
</comment>
<gene>
    <name evidence="3" type="ORF">MHEL_47090</name>
</gene>
<sequence>MLRHAQNYENSDETRGNMTKTVVVTGAGSGIGRAMAVELARRDWQVVVTDVDPDAAERTCESLERSAGAHHEHAKLDVTSAADATRVADDVADRLGLDAWISNAGISYMQRFLDMPLDRVDRTFEVNLKGVFICGQAAARAMVRTGSKGMIVNTASMGGKQGNVPYLSDYIASKFGVIGLTQAMAHELAEHGINVNSICPGFVATPMQERELEWEATLRGCTADDVKQMWIAATPLGRLEQPEDIARSVAFLVSEDARFITGEALSVNGGAFMD</sequence>
<evidence type="ECO:0000313" key="3">
    <source>
        <dbReference type="EMBL" id="BBY66466.1"/>
    </source>
</evidence>
<protein>
    <submittedName>
        <fullName evidence="3">3-ketoacyl-ACP reductase</fullName>
    </submittedName>
</protein>
<proteinExistence type="inferred from homology"/>
<dbReference type="PRINTS" id="PR00080">
    <property type="entry name" value="SDRFAMILY"/>
</dbReference>
<dbReference type="Gene3D" id="3.40.50.720">
    <property type="entry name" value="NAD(P)-binding Rossmann-like Domain"/>
    <property type="match status" value="1"/>
</dbReference>
<dbReference type="AlphaFoldDB" id="A0A7I7TE97"/>
<dbReference type="InterPro" id="IPR036291">
    <property type="entry name" value="NAD(P)-bd_dom_sf"/>
</dbReference>
<organism evidence="3 4">
    <name type="scientific">Mycolicibacterium helvum</name>
    <dbReference type="NCBI Taxonomy" id="1534349"/>
    <lineage>
        <taxon>Bacteria</taxon>
        <taxon>Bacillati</taxon>
        <taxon>Actinomycetota</taxon>
        <taxon>Actinomycetes</taxon>
        <taxon>Mycobacteriales</taxon>
        <taxon>Mycobacteriaceae</taxon>
        <taxon>Mycolicibacterium</taxon>
    </lineage>
</organism>
<dbReference type="PRINTS" id="PR00081">
    <property type="entry name" value="GDHRDH"/>
</dbReference>
<dbReference type="Proteomes" id="UP000467148">
    <property type="component" value="Chromosome"/>
</dbReference>
<dbReference type="FunFam" id="3.40.50.720:FF:000084">
    <property type="entry name" value="Short-chain dehydrogenase reductase"/>
    <property type="match status" value="1"/>
</dbReference>
<dbReference type="PANTHER" id="PTHR42760">
    <property type="entry name" value="SHORT-CHAIN DEHYDROGENASES/REDUCTASES FAMILY MEMBER"/>
    <property type="match status" value="1"/>
</dbReference>
<evidence type="ECO:0000256" key="2">
    <source>
        <dbReference type="ARBA" id="ARBA00023002"/>
    </source>
</evidence>
<evidence type="ECO:0000313" key="4">
    <source>
        <dbReference type="Proteomes" id="UP000467148"/>
    </source>
</evidence>
<dbReference type="SUPFAM" id="SSF51735">
    <property type="entry name" value="NAD(P)-binding Rossmann-fold domains"/>
    <property type="match status" value="1"/>
</dbReference>
<evidence type="ECO:0000256" key="1">
    <source>
        <dbReference type="ARBA" id="ARBA00006484"/>
    </source>
</evidence>
<accession>A0A7I7TE97</accession>
<keyword evidence="2" id="KW-0560">Oxidoreductase</keyword>
<dbReference type="KEGG" id="mhev:MHEL_47090"/>
<dbReference type="Pfam" id="PF13561">
    <property type="entry name" value="adh_short_C2"/>
    <property type="match status" value="1"/>
</dbReference>
<keyword evidence="4" id="KW-1185">Reference proteome</keyword>
<dbReference type="GO" id="GO:0016616">
    <property type="term" value="F:oxidoreductase activity, acting on the CH-OH group of donors, NAD or NADP as acceptor"/>
    <property type="evidence" value="ECO:0007669"/>
    <property type="project" value="TreeGrafter"/>
</dbReference>